<accession>A0A6G4QYP7</accession>
<feature type="compositionally biased region" description="Pro residues" evidence="1">
    <location>
        <begin position="40"/>
        <end position="55"/>
    </location>
</feature>
<evidence type="ECO:0000313" key="2">
    <source>
        <dbReference type="EMBL" id="NGM50776.1"/>
    </source>
</evidence>
<evidence type="ECO:0000256" key="1">
    <source>
        <dbReference type="SAM" id="MobiDB-lite"/>
    </source>
</evidence>
<gene>
    <name evidence="2" type="ORF">G5B46_14255</name>
</gene>
<name>A0A6G4QYP7_9CAUL</name>
<protein>
    <submittedName>
        <fullName evidence="2">Uncharacterized protein</fullName>
    </submittedName>
</protein>
<dbReference type="RefSeq" id="WP_165259622.1">
    <property type="nucleotide sequence ID" value="NZ_JAAKGT010000006.1"/>
</dbReference>
<sequence>MKDPRYARLIPILVAAVLGVGGALALAHFVGKPSPGDKPAAPPAARPAPAKPPEPAVQPAAPVVFLLSIQGIALGPDDYVDAFGLKLAGAKVVKVCKTPAGWSLSRAKGAAGLDGQASVGAAFLDRDHIGDLRDLALVEIAAGDASSVGVSGTAQVGVYGDMGEARQIKLSPARVAMVPAEGCPS</sequence>
<dbReference type="AlphaFoldDB" id="A0A6G4QYP7"/>
<comment type="caution">
    <text evidence="2">The sequence shown here is derived from an EMBL/GenBank/DDBJ whole genome shotgun (WGS) entry which is preliminary data.</text>
</comment>
<dbReference type="EMBL" id="JAAKGT010000006">
    <property type="protein sequence ID" value="NGM50776.1"/>
    <property type="molecule type" value="Genomic_DNA"/>
</dbReference>
<organism evidence="2">
    <name type="scientific">Caulobacter sp. 602-2</name>
    <dbReference type="NCBI Taxonomy" id="2710887"/>
    <lineage>
        <taxon>Bacteria</taxon>
        <taxon>Pseudomonadati</taxon>
        <taxon>Pseudomonadota</taxon>
        <taxon>Alphaproteobacteria</taxon>
        <taxon>Caulobacterales</taxon>
        <taxon>Caulobacteraceae</taxon>
        <taxon>Caulobacter</taxon>
    </lineage>
</organism>
<proteinExistence type="predicted"/>
<feature type="region of interest" description="Disordered" evidence="1">
    <location>
        <begin position="35"/>
        <end position="55"/>
    </location>
</feature>
<reference evidence="2" key="1">
    <citation type="submission" date="2020-02" db="EMBL/GenBank/DDBJ databases">
        <authorList>
            <person name="Gao J."/>
            <person name="Sun J."/>
        </authorList>
    </citation>
    <scope>NUCLEOTIDE SEQUENCE</scope>
    <source>
        <strain evidence="2">602-2</strain>
    </source>
</reference>